<feature type="compositionally biased region" description="Basic and acidic residues" evidence="1">
    <location>
        <begin position="578"/>
        <end position="590"/>
    </location>
</feature>
<feature type="compositionally biased region" description="Basic and acidic residues" evidence="1">
    <location>
        <begin position="464"/>
        <end position="474"/>
    </location>
</feature>
<gene>
    <name evidence="2" type="ORF">EHS24_005737</name>
</gene>
<feature type="compositionally biased region" description="Polar residues" evidence="1">
    <location>
        <begin position="526"/>
        <end position="537"/>
    </location>
</feature>
<dbReference type="RefSeq" id="XP_028477676.1">
    <property type="nucleotide sequence ID" value="XM_028621224.1"/>
</dbReference>
<sequence>MTATTAHGPRSLDPLPASELPDYHPLKLFAKDMTEFFQAYGSANGLNDFTASMGVITDYAAFQNGYTTLNEDILTSENKIEQYNRFAELVALIGNMYESAFLQMEGPGSTAAQHVRQITDIHTRGLLGEKDLVTRKWENDRRLCEDYPTWLVVRHIRTLLDERKGQFRFYNKTIGLAAPFLNKRKPSGREGPKIPPSKAPYQPSHPPSRRAPPPTATNATKSQVPRSTSSQAVPIKVPFPFPFPEMKRSPNPLPEPDIAADRARLLFEEFLEELAVPDWFGKSGNSADTVFAELAAYILAADTHRKLRGISLRKLLVEKISAERRHLAAEQRRPKLQAGPITLPHSYVPYSPSIPGTTWLQPPGPPDYHPPSANRDYLNFDSDNTQLLTTSGSGYGPNSEEWPPERPMTLGKAERCIRGPSDEYIVTDVMGSMDDRRRDKELLGSPTALETNHRYQPYVQMSHDRRQWEEEQQRHTLAPVVDPSRFQEVSRSSNGGSHYSHRGSATSKLSAYKAVPVKAKVAPGASSWSARVSTAPSASDKPLPSTPNGLRPSSRVATATSSQRHSRKSSIAGTPPDNKADSNVHVDPHTARSPRPRPISSEAASTGGPNVVLQLPTPHKRHGTVASDNATDNRSHRSSRHSRSASSHLPSGRGSLSSFHKKDAPTTLHPAEQLLQPGNSRPHSRANSTRSAGSARSVTRPTPAASVKQRHSPAGSLHPSVDQDPVFRPISPHPSVHGSSRSATPSPQAMTEERMLALLAASTASPSAPLHEDAVVRMHQISLQLIKLLTKHSVPVTDANIDSIMEWAQYAVEAGATTFADLNNLPDWLGVGEHEQQAGPVAATA</sequence>
<organism evidence="2 3">
    <name type="scientific">Apiotrichum porosum</name>
    <dbReference type="NCBI Taxonomy" id="105984"/>
    <lineage>
        <taxon>Eukaryota</taxon>
        <taxon>Fungi</taxon>
        <taxon>Dikarya</taxon>
        <taxon>Basidiomycota</taxon>
        <taxon>Agaricomycotina</taxon>
        <taxon>Tremellomycetes</taxon>
        <taxon>Trichosporonales</taxon>
        <taxon>Trichosporonaceae</taxon>
        <taxon>Apiotrichum</taxon>
    </lineage>
</organism>
<accession>A0A427XZB9</accession>
<feature type="compositionally biased region" description="Pro residues" evidence="1">
    <location>
        <begin position="193"/>
        <end position="215"/>
    </location>
</feature>
<dbReference type="GeneID" id="39590280"/>
<feature type="region of interest" description="Disordered" evidence="1">
    <location>
        <begin position="181"/>
        <end position="231"/>
    </location>
</feature>
<dbReference type="AlphaFoldDB" id="A0A427XZB9"/>
<feature type="region of interest" description="Disordered" evidence="1">
    <location>
        <begin position="464"/>
        <end position="508"/>
    </location>
</feature>
<feature type="compositionally biased region" description="Polar residues" evidence="1">
    <location>
        <begin position="737"/>
        <end position="749"/>
    </location>
</feature>
<feature type="region of interest" description="Disordered" evidence="1">
    <location>
        <begin position="522"/>
        <end position="750"/>
    </location>
</feature>
<reference evidence="2 3" key="1">
    <citation type="submission" date="2018-11" db="EMBL/GenBank/DDBJ databases">
        <title>Genome sequence of Apiotrichum porosum DSM 27194.</title>
        <authorList>
            <person name="Aliyu H."/>
            <person name="Gorte O."/>
            <person name="Ochsenreither K."/>
        </authorList>
    </citation>
    <scope>NUCLEOTIDE SEQUENCE [LARGE SCALE GENOMIC DNA]</scope>
    <source>
        <strain evidence="2 3">DSM 27194</strain>
    </source>
</reference>
<dbReference type="EMBL" id="RSCE01000003">
    <property type="protein sequence ID" value="RSH84228.1"/>
    <property type="molecule type" value="Genomic_DNA"/>
</dbReference>
<feature type="compositionally biased region" description="Polar residues" evidence="1">
    <location>
        <begin position="487"/>
        <end position="508"/>
    </location>
</feature>
<name>A0A427XZB9_9TREE</name>
<feature type="compositionally biased region" description="Polar residues" evidence="1">
    <location>
        <begin position="676"/>
        <end position="700"/>
    </location>
</feature>
<feature type="compositionally biased region" description="Polar residues" evidence="1">
    <location>
        <begin position="218"/>
        <end position="231"/>
    </location>
</feature>
<dbReference type="Proteomes" id="UP000279236">
    <property type="component" value="Unassembled WGS sequence"/>
</dbReference>
<proteinExistence type="predicted"/>
<evidence type="ECO:0000313" key="3">
    <source>
        <dbReference type="Proteomes" id="UP000279236"/>
    </source>
</evidence>
<keyword evidence="3" id="KW-1185">Reference proteome</keyword>
<evidence type="ECO:0000313" key="2">
    <source>
        <dbReference type="EMBL" id="RSH84228.1"/>
    </source>
</evidence>
<protein>
    <submittedName>
        <fullName evidence="2">Uncharacterized protein</fullName>
    </submittedName>
</protein>
<evidence type="ECO:0000256" key="1">
    <source>
        <dbReference type="SAM" id="MobiDB-lite"/>
    </source>
</evidence>
<comment type="caution">
    <text evidence="2">The sequence shown here is derived from an EMBL/GenBank/DDBJ whole genome shotgun (WGS) entry which is preliminary data.</text>
</comment>